<dbReference type="RefSeq" id="WP_118370150.1">
    <property type="nucleotide sequence ID" value="NZ_QROY01000002.1"/>
</dbReference>
<dbReference type="Proteomes" id="UP000285201">
    <property type="component" value="Unassembled WGS sequence"/>
</dbReference>
<evidence type="ECO:0000313" key="1">
    <source>
        <dbReference type="EMBL" id="RHL71119.1"/>
    </source>
</evidence>
<dbReference type="AlphaFoldDB" id="A0A415MET7"/>
<evidence type="ECO:0000313" key="2">
    <source>
        <dbReference type="Proteomes" id="UP000285201"/>
    </source>
</evidence>
<accession>A0A415MET7</accession>
<sequence length="68" mass="7685">MERYMECSKCGKSLLENSIIVVRTGFTDKYCSYGCAAIDSGLFKNIKLTDEIVQEHKSCDGRDWLIGN</sequence>
<protein>
    <submittedName>
        <fullName evidence="1">Uncharacterized protein</fullName>
    </submittedName>
</protein>
<name>A0A415MET7_9FIRM</name>
<gene>
    <name evidence="1" type="ORF">DW007_02945</name>
</gene>
<proteinExistence type="predicted"/>
<comment type="caution">
    <text evidence="1">The sequence shown here is derived from an EMBL/GenBank/DDBJ whole genome shotgun (WGS) entry which is preliminary data.</text>
</comment>
<organism evidence="1 2">
    <name type="scientific">Lachnospira eligens</name>
    <dbReference type="NCBI Taxonomy" id="39485"/>
    <lineage>
        <taxon>Bacteria</taxon>
        <taxon>Bacillati</taxon>
        <taxon>Bacillota</taxon>
        <taxon>Clostridia</taxon>
        <taxon>Lachnospirales</taxon>
        <taxon>Lachnospiraceae</taxon>
        <taxon>Lachnospira</taxon>
    </lineage>
</organism>
<dbReference type="EMBL" id="QROY01000002">
    <property type="protein sequence ID" value="RHL71119.1"/>
    <property type="molecule type" value="Genomic_DNA"/>
</dbReference>
<reference evidence="1 2" key="1">
    <citation type="submission" date="2018-08" db="EMBL/GenBank/DDBJ databases">
        <title>A genome reference for cultivated species of the human gut microbiota.</title>
        <authorList>
            <person name="Zou Y."/>
            <person name="Xue W."/>
            <person name="Luo G."/>
        </authorList>
    </citation>
    <scope>NUCLEOTIDE SEQUENCE [LARGE SCALE GENOMIC DNA]</scope>
    <source>
        <strain evidence="1 2">AF36-7BH</strain>
    </source>
</reference>